<accession>A0AAV4TUZ5</accession>
<proteinExistence type="predicted"/>
<dbReference type="AlphaFoldDB" id="A0AAV4TUZ5"/>
<evidence type="ECO:0000313" key="1">
    <source>
        <dbReference type="EMBL" id="GIY48755.1"/>
    </source>
</evidence>
<dbReference type="EMBL" id="BPLR01011747">
    <property type="protein sequence ID" value="GIY48755.1"/>
    <property type="molecule type" value="Genomic_DNA"/>
</dbReference>
<keyword evidence="2" id="KW-1185">Reference proteome</keyword>
<sequence>MRELNLPIYADYGCKKTLGQIEFSLGSRAAQFYSTTTRNSLGGFSHNATVECGRNITELLGSPKVILNLIQIGSCNVGVYLGVVCRRNITEILSAPKVILNLQKSSYNGG</sequence>
<protein>
    <submittedName>
        <fullName evidence="1">Uncharacterized protein</fullName>
    </submittedName>
</protein>
<reference evidence="1 2" key="1">
    <citation type="submission" date="2021-06" db="EMBL/GenBank/DDBJ databases">
        <title>Caerostris extrusa draft genome.</title>
        <authorList>
            <person name="Kono N."/>
            <person name="Arakawa K."/>
        </authorList>
    </citation>
    <scope>NUCLEOTIDE SEQUENCE [LARGE SCALE GENOMIC DNA]</scope>
</reference>
<gene>
    <name evidence="1" type="ORF">CEXT_53541</name>
</gene>
<dbReference type="Proteomes" id="UP001054945">
    <property type="component" value="Unassembled WGS sequence"/>
</dbReference>
<organism evidence="1 2">
    <name type="scientific">Caerostris extrusa</name>
    <name type="common">Bark spider</name>
    <name type="synonym">Caerostris bankana</name>
    <dbReference type="NCBI Taxonomy" id="172846"/>
    <lineage>
        <taxon>Eukaryota</taxon>
        <taxon>Metazoa</taxon>
        <taxon>Ecdysozoa</taxon>
        <taxon>Arthropoda</taxon>
        <taxon>Chelicerata</taxon>
        <taxon>Arachnida</taxon>
        <taxon>Araneae</taxon>
        <taxon>Araneomorphae</taxon>
        <taxon>Entelegynae</taxon>
        <taxon>Araneoidea</taxon>
        <taxon>Araneidae</taxon>
        <taxon>Caerostris</taxon>
    </lineage>
</organism>
<comment type="caution">
    <text evidence="1">The sequence shown here is derived from an EMBL/GenBank/DDBJ whole genome shotgun (WGS) entry which is preliminary data.</text>
</comment>
<evidence type="ECO:0000313" key="2">
    <source>
        <dbReference type="Proteomes" id="UP001054945"/>
    </source>
</evidence>
<name>A0AAV4TUZ5_CAEEX</name>